<evidence type="ECO:0000256" key="11">
    <source>
        <dbReference type="ARBA" id="ARBA00023303"/>
    </source>
</evidence>
<evidence type="ECO:0000256" key="9">
    <source>
        <dbReference type="ARBA" id="ARBA00023065"/>
    </source>
</evidence>
<evidence type="ECO:0000256" key="7">
    <source>
        <dbReference type="ARBA" id="ARBA00022949"/>
    </source>
</evidence>
<keyword evidence="5 12" id="KW-0812">Transmembrane</keyword>
<evidence type="ECO:0000313" key="13">
    <source>
        <dbReference type="EMBL" id="TMS35991.1"/>
    </source>
</evidence>
<name>A0A4U8US56_STECR</name>
<feature type="transmembrane region" description="Helical" evidence="12">
    <location>
        <begin position="288"/>
        <end position="309"/>
    </location>
</feature>
<evidence type="ECO:0000256" key="10">
    <source>
        <dbReference type="ARBA" id="ARBA00023136"/>
    </source>
</evidence>
<comment type="caution">
    <text evidence="13">The sequence shown here is derived from an EMBL/GenBank/DDBJ whole genome shotgun (WGS) entry which is preliminary data.</text>
</comment>
<evidence type="ECO:0000313" key="14">
    <source>
        <dbReference type="Proteomes" id="UP000298663"/>
    </source>
</evidence>
<evidence type="ECO:0000256" key="6">
    <source>
        <dbReference type="ARBA" id="ARBA00022868"/>
    </source>
</evidence>
<keyword evidence="8 12" id="KW-1133">Transmembrane helix</keyword>
<dbReference type="GO" id="GO:0005921">
    <property type="term" value="C:gap junction"/>
    <property type="evidence" value="ECO:0007669"/>
    <property type="project" value="UniProtKB-SubCell"/>
</dbReference>
<gene>
    <name evidence="12" type="primary">inx</name>
    <name evidence="13" type="ORF">L596_003266</name>
</gene>
<reference evidence="13 14" key="2">
    <citation type="journal article" date="2019" name="G3 (Bethesda)">
        <title>Hybrid Assembly of the Genome of the Entomopathogenic Nematode Steinernema carpocapsae Identifies the X-Chromosome.</title>
        <authorList>
            <person name="Serra L."/>
            <person name="Macchietto M."/>
            <person name="Macias-Munoz A."/>
            <person name="McGill C.J."/>
            <person name="Rodriguez I.M."/>
            <person name="Rodriguez B."/>
            <person name="Murad R."/>
            <person name="Mortazavi A."/>
        </authorList>
    </citation>
    <scope>NUCLEOTIDE SEQUENCE [LARGE SCALE GENOMIC DNA]</scope>
    <source>
        <strain evidence="13 14">ALL</strain>
    </source>
</reference>
<evidence type="ECO:0000256" key="5">
    <source>
        <dbReference type="ARBA" id="ARBA00022692"/>
    </source>
</evidence>
<dbReference type="GO" id="GO:0034220">
    <property type="term" value="P:monoatomic ion transmembrane transport"/>
    <property type="evidence" value="ECO:0007669"/>
    <property type="project" value="UniProtKB-KW"/>
</dbReference>
<dbReference type="EMBL" id="AZBU02000001">
    <property type="protein sequence ID" value="TMS35991.1"/>
    <property type="molecule type" value="Genomic_DNA"/>
</dbReference>
<dbReference type="STRING" id="34508.A0A4U8US56"/>
<feature type="transmembrane region" description="Helical" evidence="12">
    <location>
        <begin position="194"/>
        <end position="214"/>
    </location>
</feature>
<keyword evidence="9 12" id="KW-0406">Ion transport</keyword>
<dbReference type="InterPro" id="IPR000990">
    <property type="entry name" value="Innexin"/>
</dbReference>
<accession>A0A4U8US56</accession>
<comment type="similarity">
    <text evidence="12">Belongs to the pannexin family.</text>
</comment>
<dbReference type="AlphaFoldDB" id="A0A4U8US56"/>
<dbReference type="PROSITE" id="PS51013">
    <property type="entry name" value="PANNEXIN"/>
    <property type="match status" value="1"/>
</dbReference>
<feature type="transmembrane region" description="Helical" evidence="12">
    <location>
        <begin position="101"/>
        <end position="118"/>
    </location>
</feature>
<dbReference type="GO" id="GO:0005243">
    <property type="term" value="F:gap junction channel activity"/>
    <property type="evidence" value="ECO:0007669"/>
    <property type="project" value="TreeGrafter"/>
</dbReference>
<proteinExistence type="inferred from homology"/>
<keyword evidence="3 12" id="KW-0813">Transport</keyword>
<keyword evidence="14" id="KW-1185">Reference proteome</keyword>
<keyword evidence="7" id="KW-0965">Cell junction</keyword>
<dbReference type="OrthoDB" id="5867527at2759"/>
<dbReference type="PRINTS" id="PR01262">
    <property type="entry name" value="INNEXIN"/>
</dbReference>
<keyword evidence="11 12" id="KW-0407">Ion channel</keyword>
<feature type="transmembrane region" description="Helical" evidence="12">
    <location>
        <begin position="29"/>
        <end position="49"/>
    </location>
</feature>
<evidence type="ECO:0000256" key="3">
    <source>
        <dbReference type="ARBA" id="ARBA00022448"/>
    </source>
</evidence>
<evidence type="ECO:0000256" key="1">
    <source>
        <dbReference type="ARBA" id="ARBA00004610"/>
    </source>
</evidence>
<dbReference type="Proteomes" id="UP000298663">
    <property type="component" value="Unassembled WGS sequence"/>
</dbReference>
<keyword evidence="6" id="KW-0303">Gap junction</keyword>
<protein>
    <recommendedName>
        <fullName evidence="12">Innexin</fullName>
    </recommendedName>
</protein>
<organism evidence="13 14">
    <name type="scientific">Steinernema carpocapsae</name>
    <name type="common">Entomopathogenic nematode</name>
    <dbReference type="NCBI Taxonomy" id="34508"/>
    <lineage>
        <taxon>Eukaryota</taxon>
        <taxon>Metazoa</taxon>
        <taxon>Ecdysozoa</taxon>
        <taxon>Nematoda</taxon>
        <taxon>Chromadorea</taxon>
        <taxon>Rhabditida</taxon>
        <taxon>Tylenchina</taxon>
        <taxon>Panagrolaimomorpha</taxon>
        <taxon>Strongyloidoidea</taxon>
        <taxon>Steinernematidae</taxon>
        <taxon>Steinernema</taxon>
    </lineage>
</organism>
<dbReference type="PANTHER" id="PTHR11893">
    <property type="entry name" value="INNEXIN"/>
    <property type="match status" value="1"/>
</dbReference>
<evidence type="ECO:0000256" key="4">
    <source>
        <dbReference type="ARBA" id="ARBA00022475"/>
    </source>
</evidence>
<keyword evidence="10 12" id="KW-0472">Membrane</keyword>
<evidence type="ECO:0000256" key="12">
    <source>
        <dbReference type="RuleBase" id="RU010713"/>
    </source>
</evidence>
<comment type="subcellular location">
    <subcellularLocation>
        <location evidence="1">Cell junction</location>
        <location evidence="1">Gap junction</location>
    </subcellularLocation>
    <subcellularLocation>
        <location evidence="2 12">Cell membrane</location>
        <topology evidence="2 12">Multi-pass membrane protein</topology>
    </subcellularLocation>
</comment>
<comment type="function">
    <text evidence="12">Structural component of the gap junctions.</text>
</comment>
<dbReference type="PANTHER" id="PTHR11893:SF20">
    <property type="entry name" value="INNEXIN-3"/>
    <property type="match status" value="1"/>
</dbReference>
<dbReference type="GO" id="GO:0005886">
    <property type="term" value="C:plasma membrane"/>
    <property type="evidence" value="ECO:0007669"/>
    <property type="project" value="UniProtKB-SubCell"/>
</dbReference>
<evidence type="ECO:0000256" key="8">
    <source>
        <dbReference type="ARBA" id="ARBA00022989"/>
    </source>
</evidence>
<sequence length="438" mass="50683">MLGIPFLDDAISKWFKPQTFDDPVDRLNYFITSTLLTFFALMVSAKQYVGSPIQCWMPMEFKGGWEQYAEDYCFIKNTYYIPFEQEIPNDMDDRHDAELNYYQWVPIVLALQAVMFYIPNWIWKTLHQQSGIDLGTAVSDAHGLRGMRQSERAKETVRLATYMSECLEMKEERRSPHRFFVFRVGRGLGSYVSMLYLFVKFLYLVNIVGQFLIINSFLSSKTHEFGTWYGFSALKELWDGTMETTDATTTADIFPRITMCDFKVRRLANIHQYTVQCVIMINMFNEKIYLFIWFWFLFVAICTLINFFYSCLSLIPLPIRVKSTKTMLKHLGNESLDKKVVRKFVDSGLRPDGVLLLRFIEGHAGAIVARELSEKLYEEFLKNEGCRLHKGPGSHSTESTTPGLEDHYTEGFDKTPLMVPPHMGNMGGYPGPPKTKGL</sequence>
<dbReference type="Pfam" id="PF00876">
    <property type="entry name" value="Innexin"/>
    <property type="match status" value="1"/>
</dbReference>
<evidence type="ECO:0000256" key="2">
    <source>
        <dbReference type="ARBA" id="ARBA00004651"/>
    </source>
</evidence>
<reference evidence="13 14" key="1">
    <citation type="journal article" date="2015" name="Genome Biol.">
        <title>Comparative genomics of Steinernema reveals deeply conserved gene regulatory networks.</title>
        <authorList>
            <person name="Dillman A.R."/>
            <person name="Macchietto M."/>
            <person name="Porter C.F."/>
            <person name="Rogers A."/>
            <person name="Williams B."/>
            <person name="Antoshechkin I."/>
            <person name="Lee M.M."/>
            <person name="Goodwin Z."/>
            <person name="Lu X."/>
            <person name="Lewis E.E."/>
            <person name="Goodrich-Blair H."/>
            <person name="Stock S.P."/>
            <person name="Adams B.J."/>
            <person name="Sternberg P.W."/>
            <person name="Mortazavi A."/>
        </authorList>
    </citation>
    <scope>NUCLEOTIDE SEQUENCE [LARGE SCALE GENOMIC DNA]</scope>
    <source>
        <strain evidence="13 14">ALL</strain>
    </source>
</reference>
<keyword evidence="4" id="KW-1003">Cell membrane</keyword>